<reference evidence="2 3" key="1">
    <citation type="submission" date="2020-08" db="EMBL/GenBank/DDBJ databases">
        <title>Genomic Encyclopedia of Type Strains, Phase IV (KMG-IV): sequencing the most valuable type-strain genomes for metagenomic binning, comparative biology and taxonomic classification.</title>
        <authorList>
            <person name="Goeker M."/>
        </authorList>
    </citation>
    <scope>NUCLEOTIDE SEQUENCE [LARGE SCALE GENOMIC DNA]</scope>
    <source>
        <strain evidence="2 3">DSM 102044</strain>
    </source>
</reference>
<dbReference type="Proteomes" id="UP000588604">
    <property type="component" value="Unassembled WGS sequence"/>
</dbReference>
<gene>
    <name evidence="2" type="ORF">FHS59_000270</name>
</gene>
<dbReference type="AlphaFoldDB" id="A0A841MQ18"/>
<dbReference type="EMBL" id="JACIJO010000001">
    <property type="protein sequence ID" value="MBB6324655.1"/>
    <property type="molecule type" value="Genomic_DNA"/>
</dbReference>
<evidence type="ECO:0008006" key="4">
    <source>
        <dbReference type="Google" id="ProtNLM"/>
    </source>
</evidence>
<feature type="signal peptide" evidence="1">
    <location>
        <begin position="1"/>
        <end position="21"/>
    </location>
</feature>
<accession>A0A841MQ18</accession>
<feature type="chain" id="PRO_5032941445" description="Outer membrane protein beta-barrel domain-containing protein" evidence="1">
    <location>
        <begin position="22"/>
        <end position="403"/>
    </location>
</feature>
<evidence type="ECO:0000256" key="1">
    <source>
        <dbReference type="SAM" id="SignalP"/>
    </source>
</evidence>
<keyword evidence="3" id="KW-1185">Reference proteome</keyword>
<comment type="caution">
    <text evidence="2">The sequence shown here is derived from an EMBL/GenBank/DDBJ whole genome shotgun (WGS) entry which is preliminary data.</text>
</comment>
<keyword evidence="1" id="KW-0732">Signal</keyword>
<evidence type="ECO:0000313" key="2">
    <source>
        <dbReference type="EMBL" id="MBB6324655.1"/>
    </source>
</evidence>
<name>A0A841MQ18_9BACT</name>
<protein>
    <recommendedName>
        <fullName evidence="4">Outer membrane protein beta-barrel domain-containing protein</fullName>
    </recommendedName>
</protein>
<dbReference type="RefSeq" id="WP_184492627.1">
    <property type="nucleotide sequence ID" value="NZ_JACIJO010000001.1"/>
</dbReference>
<proteinExistence type="predicted"/>
<sequence>MRKNVPAIVLLLTILIQPLRAQNASKVFVIKQGQSIEMTLEGESDFSFFDQLHVVENGKKTSYDPSQIDGFRFENGRYFLSKKVRGTEERYFFQIPFEGEKSLGVFRSGYYLILGDEAIILSVESREHTNMVSREQKRKTYLGVLHYAMDDCNPEITEMINDVNLSYPSLEKLFIAYHSCKNLPYQVHAETIPFFKLGVSASVGLGILNQRMSSLVFENQSGVPTFEILADLIFQKFSPRTKVQLGVSSLSFEDAWSVEDVNFNPGDERLWYQEEFKLNIIKLPAIINYNFLHKETQSLYGGVGLTYSLVKKESISEVSQWEYYSPYSTDQIITRPRDPVLLDPSNTFGFILKAGYKKKFNSIWAFAEVQFDNFSNLGYAVLNSSNPSKYSMSMNSFKIGLGF</sequence>
<dbReference type="InterPro" id="IPR011250">
    <property type="entry name" value="OMP/PagP_B-barrel"/>
</dbReference>
<evidence type="ECO:0000313" key="3">
    <source>
        <dbReference type="Proteomes" id="UP000588604"/>
    </source>
</evidence>
<dbReference type="SUPFAM" id="SSF56925">
    <property type="entry name" value="OMPA-like"/>
    <property type="match status" value="1"/>
</dbReference>
<organism evidence="2 3">
    <name type="scientific">Algoriphagus iocasae</name>
    <dbReference type="NCBI Taxonomy" id="1836499"/>
    <lineage>
        <taxon>Bacteria</taxon>
        <taxon>Pseudomonadati</taxon>
        <taxon>Bacteroidota</taxon>
        <taxon>Cytophagia</taxon>
        <taxon>Cytophagales</taxon>
        <taxon>Cyclobacteriaceae</taxon>
        <taxon>Algoriphagus</taxon>
    </lineage>
</organism>